<dbReference type="Proteomes" id="UP001595476">
    <property type="component" value="Unassembled WGS sequence"/>
</dbReference>
<sequence length="94" mass="10015">MSIESLIESKIIPAVEKFGGFASPVKFHIGSEVLHISGKDVTTEDKDADCTITMSPELFAQIVAGETDPMTEVMEGNIEVEGDASIAISIQGLF</sequence>
<gene>
    <name evidence="2" type="ORF">ACFOEK_03400</name>
</gene>
<evidence type="ECO:0000313" key="3">
    <source>
        <dbReference type="Proteomes" id="UP001595476"/>
    </source>
</evidence>
<reference evidence="3" key="1">
    <citation type="journal article" date="2019" name="Int. J. Syst. Evol. Microbiol.">
        <title>The Global Catalogue of Microorganisms (GCM) 10K type strain sequencing project: providing services to taxonomists for standard genome sequencing and annotation.</title>
        <authorList>
            <consortium name="The Broad Institute Genomics Platform"/>
            <consortium name="The Broad Institute Genome Sequencing Center for Infectious Disease"/>
            <person name="Wu L."/>
            <person name="Ma J."/>
        </authorList>
    </citation>
    <scope>NUCLEOTIDE SEQUENCE [LARGE SCALE GENOMIC DNA]</scope>
    <source>
        <strain evidence="3">KCTC 52438</strain>
    </source>
</reference>
<protein>
    <submittedName>
        <fullName evidence="2">SCP2 sterol-binding domain-containing protein</fullName>
    </submittedName>
</protein>
<dbReference type="SUPFAM" id="SSF55718">
    <property type="entry name" value="SCP-like"/>
    <property type="match status" value="1"/>
</dbReference>
<dbReference type="Gene3D" id="3.30.1050.10">
    <property type="entry name" value="SCP2 sterol-binding domain"/>
    <property type="match status" value="1"/>
</dbReference>
<feature type="domain" description="SCP2" evidence="1">
    <location>
        <begin position="41"/>
        <end position="94"/>
    </location>
</feature>
<dbReference type="Pfam" id="PF02036">
    <property type="entry name" value="SCP2"/>
    <property type="match status" value="1"/>
</dbReference>
<comment type="caution">
    <text evidence="2">The sequence shown here is derived from an EMBL/GenBank/DDBJ whole genome shotgun (WGS) entry which is preliminary data.</text>
</comment>
<dbReference type="EMBL" id="JBHRSZ010000002">
    <property type="protein sequence ID" value="MFC3150062.1"/>
    <property type="molecule type" value="Genomic_DNA"/>
</dbReference>
<proteinExistence type="predicted"/>
<dbReference type="InterPro" id="IPR003033">
    <property type="entry name" value="SCP2_sterol-bd_dom"/>
</dbReference>
<accession>A0ABV7H8M1</accession>
<name>A0ABV7H8M1_9GAMM</name>
<dbReference type="RefSeq" id="WP_386716172.1">
    <property type="nucleotide sequence ID" value="NZ_JBHRSZ010000002.1"/>
</dbReference>
<keyword evidence="3" id="KW-1185">Reference proteome</keyword>
<evidence type="ECO:0000313" key="2">
    <source>
        <dbReference type="EMBL" id="MFC3150062.1"/>
    </source>
</evidence>
<evidence type="ECO:0000259" key="1">
    <source>
        <dbReference type="Pfam" id="PF02036"/>
    </source>
</evidence>
<organism evidence="2 3">
    <name type="scientific">Litoribrevibacter euphylliae</name>
    <dbReference type="NCBI Taxonomy" id="1834034"/>
    <lineage>
        <taxon>Bacteria</taxon>
        <taxon>Pseudomonadati</taxon>
        <taxon>Pseudomonadota</taxon>
        <taxon>Gammaproteobacteria</taxon>
        <taxon>Oceanospirillales</taxon>
        <taxon>Oceanospirillaceae</taxon>
        <taxon>Litoribrevibacter</taxon>
    </lineage>
</organism>
<dbReference type="InterPro" id="IPR036527">
    <property type="entry name" value="SCP2_sterol-bd_dom_sf"/>
</dbReference>